<feature type="region of interest" description="Disordered" evidence="1">
    <location>
        <begin position="1"/>
        <end position="25"/>
    </location>
</feature>
<dbReference type="KEGG" id="ldo:LDBPK_030290"/>
<feature type="compositionally biased region" description="Pro residues" evidence="1">
    <location>
        <begin position="1616"/>
        <end position="1626"/>
    </location>
</feature>
<feature type="region of interest" description="Disordered" evidence="1">
    <location>
        <begin position="1000"/>
        <end position="1166"/>
    </location>
</feature>
<proteinExistence type="predicted"/>
<organism evidence="2 3">
    <name type="scientific">Leishmania donovani</name>
    <dbReference type="NCBI Taxonomy" id="5661"/>
    <lineage>
        <taxon>Eukaryota</taxon>
        <taxon>Discoba</taxon>
        <taxon>Euglenozoa</taxon>
        <taxon>Kinetoplastea</taxon>
        <taxon>Metakinetoplastina</taxon>
        <taxon>Trypanosomatida</taxon>
        <taxon>Trypanosomatidae</taxon>
        <taxon>Leishmaniinae</taxon>
        <taxon>Leishmania</taxon>
    </lineage>
</organism>
<feature type="region of interest" description="Disordered" evidence="1">
    <location>
        <begin position="473"/>
        <end position="557"/>
    </location>
</feature>
<feature type="region of interest" description="Disordered" evidence="1">
    <location>
        <begin position="1384"/>
        <end position="1442"/>
    </location>
</feature>
<reference evidence="3" key="2">
    <citation type="submission" date="2011-02" db="EMBL/GenBank/DDBJ databases">
        <title>Whole genome sequencing of Leishmania donovani clinical lines reveals dynamic variation related to drug resistance.</title>
        <authorList>
            <person name="Downing T."/>
            <person name="Imamura H."/>
            <person name="Sanders M."/>
            <person name="Decuypere S."/>
            <person name="Hertz-Fowler C."/>
            <person name="Clark T.G."/>
            <person name="Rijal S."/>
            <person name="Sundar S."/>
            <person name="Quail M.A."/>
            <person name="De Doncker S."/>
            <person name="Maes I."/>
            <person name="Vanaerschot M."/>
            <person name="Stark O."/>
            <person name="Schonian G."/>
            <person name="Dujardin J.C."/>
            <person name="Berriman M."/>
        </authorList>
    </citation>
    <scope>NUCLEOTIDE SEQUENCE [LARGE SCALE GENOMIC DNA]</scope>
    <source>
        <strain evidence="3">BPK282A1</strain>
    </source>
</reference>
<feature type="compositionally biased region" description="Low complexity" evidence="1">
    <location>
        <begin position="571"/>
        <end position="589"/>
    </location>
</feature>
<feature type="compositionally biased region" description="Low complexity" evidence="1">
    <location>
        <begin position="12"/>
        <end position="25"/>
    </location>
</feature>
<accession>E9B7P7</accession>
<feature type="compositionally biased region" description="Low complexity" evidence="1">
    <location>
        <begin position="535"/>
        <end position="557"/>
    </location>
</feature>
<dbReference type="PhylomeDB" id="E9B7P7"/>
<dbReference type="GeneID" id="13390369"/>
<feature type="region of interest" description="Disordered" evidence="1">
    <location>
        <begin position="1664"/>
        <end position="1747"/>
    </location>
</feature>
<dbReference type="Proteomes" id="UP000008980">
    <property type="component" value="Chromosome 3"/>
</dbReference>
<feature type="compositionally biased region" description="Low complexity" evidence="1">
    <location>
        <begin position="437"/>
        <end position="452"/>
    </location>
</feature>
<feature type="region of interest" description="Disordered" evidence="1">
    <location>
        <begin position="694"/>
        <end position="736"/>
    </location>
</feature>
<protein>
    <submittedName>
        <fullName evidence="2">Uncharacterized protein</fullName>
    </submittedName>
</protein>
<feature type="compositionally biased region" description="Low complexity" evidence="1">
    <location>
        <begin position="1063"/>
        <end position="1089"/>
    </location>
</feature>
<feature type="compositionally biased region" description="Low complexity" evidence="1">
    <location>
        <begin position="1664"/>
        <end position="1678"/>
    </location>
</feature>
<evidence type="ECO:0000313" key="3">
    <source>
        <dbReference type="Proteomes" id="UP000008980"/>
    </source>
</evidence>
<feature type="region of interest" description="Disordered" evidence="1">
    <location>
        <begin position="127"/>
        <end position="310"/>
    </location>
</feature>
<feature type="region of interest" description="Disordered" evidence="1">
    <location>
        <begin position="340"/>
        <end position="368"/>
    </location>
</feature>
<feature type="region of interest" description="Disordered" evidence="1">
    <location>
        <begin position="1536"/>
        <end position="1566"/>
    </location>
</feature>
<feature type="region of interest" description="Disordered" evidence="1">
    <location>
        <begin position="1611"/>
        <end position="1644"/>
    </location>
</feature>
<feature type="compositionally biased region" description="Low complexity" evidence="1">
    <location>
        <begin position="1006"/>
        <end position="1023"/>
    </location>
</feature>
<feature type="compositionally biased region" description="Basic and acidic residues" evidence="1">
    <location>
        <begin position="135"/>
        <end position="154"/>
    </location>
</feature>
<feature type="region of interest" description="Disordered" evidence="1">
    <location>
        <begin position="1776"/>
        <end position="1819"/>
    </location>
</feature>
<feature type="compositionally biased region" description="Low complexity" evidence="1">
    <location>
        <begin position="1413"/>
        <end position="1442"/>
    </location>
</feature>
<feature type="compositionally biased region" description="Low complexity" evidence="1">
    <location>
        <begin position="1344"/>
        <end position="1369"/>
    </location>
</feature>
<name>E9B7P7_LEIDO</name>
<evidence type="ECO:0000313" key="2">
    <source>
        <dbReference type="EMBL" id="CBZ31270.1"/>
    </source>
</evidence>
<dbReference type="OMA" id="HQARKWT"/>
<feature type="compositionally biased region" description="Low complexity" evidence="1">
    <location>
        <begin position="1689"/>
        <end position="1705"/>
    </location>
</feature>
<dbReference type="RefSeq" id="XP_003857994.1">
    <property type="nucleotide sequence ID" value="XM_003857946.1"/>
</dbReference>
<feature type="compositionally biased region" description="Low complexity" evidence="1">
    <location>
        <begin position="237"/>
        <end position="253"/>
    </location>
</feature>
<feature type="compositionally biased region" description="Polar residues" evidence="1">
    <location>
        <begin position="1"/>
        <end position="11"/>
    </location>
</feature>
<gene>
    <name evidence="2" type="ORF">LDBPK_030290</name>
</gene>
<feature type="region of interest" description="Disordered" evidence="1">
    <location>
        <begin position="421"/>
        <end position="461"/>
    </location>
</feature>
<feature type="compositionally biased region" description="Polar residues" evidence="1">
    <location>
        <begin position="1296"/>
        <end position="1305"/>
    </location>
</feature>
<dbReference type="SMR" id="E9B7P7"/>
<feature type="compositionally biased region" description="Basic and acidic residues" evidence="1">
    <location>
        <begin position="521"/>
        <end position="534"/>
    </location>
</feature>
<feature type="region of interest" description="Disordered" evidence="1">
    <location>
        <begin position="1256"/>
        <end position="1315"/>
    </location>
</feature>
<reference evidence="2 3" key="1">
    <citation type="journal article" date="2011" name="Genome Res.">
        <title>Whole genome sequencing of multiple Leishmania donovani clinical isolates provides insights into population structure and mechanisms of drug resistance.</title>
        <authorList>
            <person name="Downing T."/>
            <person name="Imamura H."/>
            <person name="Decuypere S."/>
            <person name="Clark T.G."/>
            <person name="Coombs G.H."/>
            <person name="Cotton J.A."/>
            <person name="Hilley J.D."/>
            <person name="de Doncker S."/>
            <person name="Maes I."/>
            <person name="Mottram J.C."/>
            <person name="Quail M.A."/>
            <person name="Rijal S."/>
            <person name="Sanders M."/>
            <person name="Schonian G."/>
            <person name="Stark O."/>
            <person name="Sundar S."/>
            <person name="Vanaerschot M."/>
            <person name="Hertz-Fowler C."/>
            <person name="Dujardin J.C."/>
            <person name="Berriman M."/>
        </authorList>
    </citation>
    <scope>NUCLEOTIDE SEQUENCE [LARGE SCALE GENOMIC DNA]</scope>
    <source>
        <strain evidence="2 3">BPK282A1</strain>
    </source>
</reference>
<feature type="compositionally biased region" description="Low complexity" evidence="1">
    <location>
        <begin position="1144"/>
        <end position="1166"/>
    </location>
</feature>
<feature type="region of interest" description="Disordered" evidence="1">
    <location>
        <begin position="2025"/>
        <end position="2077"/>
    </location>
</feature>
<sequence>MQASADSNSPTRPLSAAVAEAAAPTAERSAGVMAEGISGNTAAVPTGANTSDTTRAVEHVVDERTPPLVAAPASSAEGLAKLLTMCLDRICRLEERQAHGEARQCIFDTALKALFMQAYGRQPQQQSCRQAAVEAHGEDGDAKGSDAHDRERSEQYLCSRHTTSCRTSPWSHVNRPSALGGSSNSHHSDDGYDRAAASSESHSQQRCRRHRPLRYTQGSDMHRPYGADAPASSLESTAPADTSAAAATAAGAAVKGSERDNVHMNHSTGSQHHRHQSPGAVASTGAIPSPSPAGLANTKWKEASSGTGAGVGGGCAHAVPSATAAGNYRNTLTASAAVASGSTNEPPMISHFGSSSGGGGGRQRQGSLVTVVSPTHTSQAEAHAIAASELISAGASSAPASATPMNGFTWAAPVTLFSSSENSRCSTPVEFHMSARSSSQQQQQQPPTQPSTEEWSSCNSRHLAERAEEITHDGPDIAPSAHPQQQRGSRRHLRSSLTHLAPLADHPQHPSARLHLQPTYRKGEDREDREDRESSSSSRLAATALRSAGSTATSSAAHTGDELDALYHALSTPHPTASSPASSESAATSGVQATGMPPRKVQFPVGMDNATAINELFAQAVQNTMETTRMKDNLTVLVRSVREEREKRRRLQRREGSAVQRLFQRVLEMSSVMLRLQRAVRRLALEASSGRAAEAAGWHHHHHHNSSHRRRRGVDSSRSAGVGDQGEDGATCDGDVDDGENEWHEHLCASFSTASVAISRSRRSCSVSGSGHRQNISDRSGNVGYAALAAPFSSCGSLSAGCERVVPAVGSPWLSSLSTQCSTDVARGEAIPGRGGAATTGTATSTPVVDGVCNTPTSPVPSGTLSFQQLAGATAVTAAAALPKIISSSSSLHSLVTASAAITTNVNTTTATTITTTATTSRAASATLVPQSMVSSLVSVPRQERPPSPLLSPPAMLDVCATESRSSAVTSDSSVVPALSITDVRFGLALSLHASAAEDELPAPAPAAAARRGSAGPRAEGARNSTTPDADACSGGRSGQRSEVYGAHPDGVKVTEPQKAQRHLTQPLQQQQRCQDVSGGSSALSSTSSRCRQREHSMRRAAPGAIATTAVPMPIPGGIQHSFARARHPPAPPPPRQATSSRKSPASAFAGASSAAARGSSSGSSSVSARRLLDDLNSEHRSGAVTGASTVVDVAAEVGTKGHGGSSGIGAVNTTTAASADSPVASLASSVAALKLTGSAASLVCRTSNAATATTLAQPASTPVTARPRSRQQRSEASVAKPSPGRREARRPWSGLIQSAGSATPRSKAPAADCRGNMRDDACGADAAGSTALQGREDLPTWRDAATSASPTHSSSDRSPSSHPQHSLLSSWLQSPPVRVATAAGGDDKTILSPVTPTGATAMTAGGERRCRPSAGAHRSHSSSGSIASTPPRRLKAPLAPSPTSTAAVGALLARFSSRSLKFQQTQPVVPIAVAHHPRQLLQTTATSHQARKWTSIPLLSSATVSGTLPHVPMVASVKSASSFLRITPILLSSSTAHPASPVSPLVTGSSASAGTGAGGSGATPGRLPACIAQPVSPLSSTSRLGQYHRPHSSRALHFSTNCSGNNMNASLAAPCTPPPTPPHGHPPSLAHQQSRDAAVQSQHAVVLSRSVAALMQTTKTLPRVVVSPPSPSRSPRVTPLSGPRRTKPLTPAAATPASSQPARSGYEAKTLARAAVSPTGKTQQPANSAKVCGKAKQAPPSSPLAGCESAAVARGAVTHQQALCSSSLVAHHPCSNPLQLTDDPGHRQQQRRLQTSCSAQERRSSRRARAGLPPPLSVETLSDASVSALRTSSVGTTGSMDVEKGVKKGDVGDGVSGLAMHNHGGGSCATLVTLSAVADAGQNRGYSAQLHPPELIAEGGQEKSGRERSTPAAAAVTSLPATPTAVAAASVAGVMRSANRISSASDADVDRAAGLEAGKHVDNDDDSSFQHALRRIPLQPQQQQQRRRPLGDVNAAEQPPICFSFLFDASTPVSMLSSALQRNRSSLSQQQQHHSLAAASVGPASAMHNAASHDSSASSSHTPTPTMTSPSDTRSS</sequence>
<feature type="region of interest" description="Disordered" evidence="1">
    <location>
        <begin position="571"/>
        <end position="601"/>
    </location>
</feature>
<feature type="compositionally biased region" description="Basic residues" evidence="1">
    <location>
        <begin position="698"/>
        <end position="712"/>
    </location>
</feature>
<dbReference type="VEuPathDB" id="TriTrypDB:LdBPK_030290.1"/>
<feature type="compositionally biased region" description="Polar residues" evidence="1">
    <location>
        <begin position="160"/>
        <end position="171"/>
    </location>
</feature>
<dbReference type="EMBL" id="FR799590">
    <property type="protein sequence ID" value="CBZ31270.1"/>
    <property type="molecule type" value="Genomic_DNA"/>
</dbReference>
<evidence type="ECO:0000256" key="1">
    <source>
        <dbReference type="SAM" id="MobiDB-lite"/>
    </source>
</evidence>
<feature type="region of interest" description="Disordered" evidence="1">
    <location>
        <begin position="1343"/>
        <end position="1369"/>
    </location>
</feature>